<sequence length="55" mass="6418">MDETVFAVDDTQSMRIIVDSTQKSNWKVTAGKQEWVTCVGMCRRNRRLPTTNCYF</sequence>
<accession>A0A1E3Q6J3</accession>
<gene>
    <name evidence="1" type="ORF">LIPSTDRAFT_71705</name>
</gene>
<proteinExistence type="predicted"/>
<organism evidence="1 2">
    <name type="scientific">Lipomyces starkeyi NRRL Y-11557</name>
    <dbReference type="NCBI Taxonomy" id="675824"/>
    <lineage>
        <taxon>Eukaryota</taxon>
        <taxon>Fungi</taxon>
        <taxon>Dikarya</taxon>
        <taxon>Ascomycota</taxon>
        <taxon>Saccharomycotina</taxon>
        <taxon>Lipomycetes</taxon>
        <taxon>Lipomycetales</taxon>
        <taxon>Lipomycetaceae</taxon>
        <taxon>Lipomyces</taxon>
    </lineage>
</organism>
<dbReference type="EMBL" id="KV454294">
    <property type="protein sequence ID" value="ODQ73319.1"/>
    <property type="molecule type" value="Genomic_DNA"/>
</dbReference>
<name>A0A1E3Q6J3_LIPST</name>
<protein>
    <submittedName>
        <fullName evidence="1">Uncharacterized protein</fullName>
    </submittedName>
</protein>
<keyword evidence="2" id="KW-1185">Reference proteome</keyword>
<evidence type="ECO:0000313" key="1">
    <source>
        <dbReference type="EMBL" id="ODQ73319.1"/>
    </source>
</evidence>
<dbReference type="AlphaFoldDB" id="A0A1E3Q6J3"/>
<dbReference type="Proteomes" id="UP000094385">
    <property type="component" value="Unassembled WGS sequence"/>
</dbReference>
<reference evidence="1 2" key="1">
    <citation type="journal article" date="2016" name="Proc. Natl. Acad. Sci. U.S.A.">
        <title>Comparative genomics of biotechnologically important yeasts.</title>
        <authorList>
            <person name="Riley R."/>
            <person name="Haridas S."/>
            <person name="Wolfe K.H."/>
            <person name="Lopes M.R."/>
            <person name="Hittinger C.T."/>
            <person name="Goeker M."/>
            <person name="Salamov A.A."/>
            <person name="Wisecaver J.H."/>
            <person name="Long T.M."/>
            <person name="Calvey C.H."/>
            <person name="Aerts A.L."/>
            <person name="Barry K.W."/>
            <person name="Choi C."/>
            <person name="Clum A."/>
            <person name="Coughlan A.Y."/>
            <person name="Deshpande S."/>
            <person name="Douglass A.P."/>
            <person name="Hanson S.J."/>
            <person name="Klenk H.-P."/>
            <person name="LaButti K.M."/>
            <person name="Lapidus A."/>
            <person name="Lindquist E.A."/>
            <person name="Lipzen A.M."/>
            <person name="Meier-Kolthoff J.P."/>
            <person name="Ohm R.A."/>
            <person name="Otillar R.P."/>
            <person name="Pangilinan J.L."/>
            <person name="Peng Y."/>
            <person name="Rokas A."/>
            <person name="Rosa C.A."/>
            <person name="Scheuner C."/>
            <person name="Sibirny A.A."/>
            <person name="Slot J.C."/>
            <person name="Stielow J.B."/>
            <person name="Sun H."/>
            <person name="Kurtzman C.P."/>
            <person name="Blackwell M."/>
            <person name="Grigoriev I.V."/>
            <person name="Jeffries T.W."/>
        </authorList>
    </citation>
    <scope>NUCLEOTIDE SEQUENCE [LARGE SCALE GENOMIC DNA]</scope>
    <source>
        <strain evidence="1 2">NRRL Y-11557</strain>
    </source>
</reference>
<evidence type="ECO:0000313" key="2">
    <source>
        <dbReference type="Proteomes" id="UP000094385"/>
    </source>
</evidence>
<dbReference type="OrthoDB" id="5425890at2759"/>